<gene>
    <name evidence="4" type="ORF">LSTR_LSTR004597</name>
</gene>
<feature type="domain" description="Carrier" evidence="3">
    <location>
        <begin position="575"/>
        <end position="652"/>
    </location>
</feature>
<keyword evidence="5" id="KW-1185">Reference proteome</keyword>
<dbReference type="InterPro" id="IPR042099">
    <property type="entry name" value="ANL_N_sf"/>
</dbReference>
<dbReference type="InterPro" id="IPR009081">
    <property type="entry name" value="PP-bd_ACP"/>
</dbReference>
<organism evidence="4 5">
    <name type="scientific">Laodelphax striatellus</name>
    <name type="common">Small brown planthopper</name>
    <name type="synonym">Delphax striatella</name>
    <dbReference type="NCBI Taxonomy" id="195883"/>
    <lineage>
        <taxon>Eukaryota</taxon>
        <taxon>Metazoa</taxon>
        <taxon>Ecdysozoa</taxon>
        <taxon>Arthropoda</taxon>
        <taxon>Hexapoda</taxon>
        <taxon>Insecta</taxon>
        <taxon>Pterygota</taxon>
        <taxon>Neoptera</taxon>
        <taxon>Paraneoptera</taxon>
        <taxon>Hemiptera</taxon>
        <taxon>Auchenorrhyncha</taxon>
        <taxon>Fulgoroidea</taxon>
        <taxon>Delphacidae</taxon>
        <taxon>Criomorphinae</taxon>
        <taxon>Laodelphax</taxon>
    </lineage>
</organism>
<dbReference type="FunCoup" id="A0A482WTH8">
    <property type="interactions" value="19"/>
</dbReference>
<evidence type="ECO:0000313" key="4">
    <source>
        <dbReference type="EMBL" id="RZF36909.1"/>
    </source>
</evidence>
<dbReference type="InParanoid" id="A0A482WTH8"/>
<dbReference type="InterPro" id="IPR020845">
    <property type="entry name" value="AMP-binding_CS"/>
</dbReference>
<proteinExistence type="predicted"/>
<dbReference type="Proteomes" id="UP000291343">
    <property type="component" value="Unassembled WGS sequence"/>
</dbReference>
<dbReference type="PROSITE" id="PS50075">
    <property type="entry name" value="CARRIER"/>
    <property type="match status" value="1"/>
</dbReference>
<dbReference type="SMR" id="A0A482WTH8"/>
<dbReference type="SUPFAM" id="SSF47336">
    <property type="entry name" value="ACP-like"/>
    <property type="match status" value="1"/>
</dbReference>
<keyword evidence="2" id="KW-0597">Phosphoprotein</keyword>
<dbReference type="InterPro" id="IPR000873">
    <property type="entry name" value="AMP-dep_synth/lig_dom"/>
</dbReference>
<dbReference type="PANTHER" id="PTHR44845:SF6">
    <property type="entry name" value="BETA-ALANINE-ACTIVATING ENZYME"/>
    <property type="match status" value="1"/>
</dbReference>
<dbReference type="Gene3D" id="1.10.1200.10">
    <property type="entry name" value="ACP-like"/>
    <property type="match status" value="1"/>
</dbReference>
<dbReference type="OrthoDB" id="416786at2759"/>
<evidence type="ECO:0000313" key="5">
    <source>
        <dbReference type="Proteomes" id="UP000291343"/>
    </source>
</evidence>
<evidence type="ECO:0000256" key="1">
    <source>
        <dbReference type="ARBA" id="ARBA00022450"/>
    </source>
</evidence>
<dbReference type="InterPro" id="IPR045851">
    <property type="entry name" value="AMP-bd_C_sf"/>
</dbReference>
<dbReference type="InterPro" id="IPR036736">
    <property type="entry name" value="ACP-like_sf"/>
</dbReference>
<dbReference type="PROSITE" id="PS00455">
    <property type="entry name" value="AMP_BINDING"/>
    <property type="match status" value="1"/>
</dbReference>
<dbReference type="SUPFAM" id="SSF56801">
    <property type="entry name" value="Acetyl-CoA synthetase-like"/>
    <property type="match status" value="1"/>
</dbReference>
<name>A0A482WTH8_LAOST</name>
<dbReference type="Gene3D" id="3.30.300.30">
    <property type="match status" value="1"/>
</dbReference>
<dbReference type="Pfam" id="PF00501">
    <property type="entry name" value="AMP-binding"/>
    <property type="match status" value="1"/>
</dbReference>
<keyword evidence="1" id="KW-0596">Phosphopantetheine</keyword>
<reference evidence="4 5" key="1">
    <citation type="journal article" date="2017" name="Gigascience">
        <title>Genome sequence of the small brown planthopper, Laodelphax striatellus.</title>
        <authorList>
            <person name="Zhu J."/>
            <person name="Jiang F."/>
            <person name="Wang X."/>
            <person name="Yang P."/>
            <person name="Bao Y."/>
            <person name="Zhao W."/>
            <person name="Wang W."/>
            <person name="Lu H."/>
            <person name="Wang Q."/>
            <person name="Cui N."/>
            <person name="Li J."/>
            <person name="Chen X."/>
            <person name="Luo L."/>
            <person name="Yu J."/>
            <person name="Kang L."/>
            <person name="Cui F."/>
        </authorList>
    </citation>
    <scope>NUCLEOTIDE SEQUENCE [LARGE SCALE GENOMIC DNA]</scope>
    <source>
        <strain evidence="4">Lst14</strain>
    </source>
</reference>
<sequence length="879" mass="98119">MGSIPQVSVLRGFATDSFLPEKYLHRLFERNARLHNNNTAILYKGAKQSSIYKLSYQELDRAANRLARSLLDEIRSRGSQGPNKDGNWVVAVRLSPSDALLLTLLAIWKAGAAYLPLDKCAPPGRVQHIVNEAQPALIVNEDSIDVSDDVYKADNVVSFNYLDEKAAGMSAEVVKDHEMLVTSNEPIGIVLYTSGSTGVPKGVIIPHSAIFNRLTWQWREFPYGTNEQITVFKTALTFVDAVSEIWGPLLSSDPKTVLVVSREAAKDTEQLINLLEEFKIERLVLVPSLLRAILQYLNLAADRKILLSSLKLWVCSGEPLPKSLALEFLDHFSYSGGDHMLCNFYGSTEVMGDVTYFIMKTPADLDGFDGKVPIGRPLDNTMIYLMDKNLKPVSVGDIGEIFASGRNLAHGYVKGRDPERFVINPHTVDPDQNRLYSTGDYGRIVKNVVVFEGRTDSQIKVRGHRVDLAEIDASLSRLEEVNKSVVLCYRPGEVDQAIIAYVTLSPGYDTPALELENKLMNSLPPYSIPQVLVIDSIPLLVNGKVDRQTLLKKYENNNVINGNIMDDVDLSSLPENKHIAAQCLVKTVASVIGASLRSRISLESNFYSLGGNSLNSVYTVTRLRDQGFTIGITEFVSSENLRQIIDRMVPETEGSGNNHSTSYLQPIYTTELLTEDHKASVYKMITDSFSEKADLEQWIVPPILPENYHEMMDKMWPHLLEARLSFVVKSEDNKCLGVSLSFDAHKEPEIVLTSKFQIVFDFLEKMEQSVRDELLPKGEGQVLHSFMMGTNSQLSPAENVAVMQYMEQENLRLARTVGFVGIFTTNTSPLTQQLGTDVFGYKVLKEYRVNHYIAPDGTKPFGKAPDSQTISVSWKTLDQ</sequence>
<evidence type="ECO:0000259" key="3">
    <source>
        <dbReference type="PROSITE" id="PS50075"/>
    </source>
</evidence>
<evidence type="ECO:0000256" key="2">
    <source>
        <dbReference type="ARBA" id="ARBA00022553"/>
    </source>
</evidence>
<dbReference type="Gene3D" id="3.40.630.30">
    <property type="match status" value="1"/>
</dbReference>
<comment type="caution">
    <text evidence="4">The sequence shown here is derived from an EMBL/GenBank/DDBJ whole genome shotgun (WGS) entry which is preliminary data.</text>
</comment>
<dbReference type="Gene3D" id="3.40.50.12780">
    <property type="entry name" value="N-terminal domain of ligase-like"/>
    <property type="match status" value="1"/>
</dbReference>
<dbReference type="CDD" id="cd05930">
    <property type="entry name" value="A_NRPS"/>
    <property type="match status" value="1"/>
</dbReference>
<dbReference type="STRING" id="195883.A0A482WTH8"/>
<accession>A0A482WTH8</accession>
<protein>
    <recommendedName>
        <fullName evidence="3">Carrier domain-containing protein</fullName>
    </recommendedName>
</protein>
<dbReference type="Pfam" id="PF00550">
    <property type="entry name" value="PP-binding"/>
    <property type="match status" value="1"/>
</dbReference>
<dbReference type="EMBL" id="QKKF02025464">
    <property type="protein sequence ID" value="RZF36909.1"/>
    <property type="molecule type" value="Genomic_DNA"/>
</dbReference>
<dbReference type="PANTHER" id="PTHR44845">
    <property type="entry name" value="CARRIER DOMAIN-CONTAINING PROTEIN"/>
    <property type="match status" value="1"/>
</dbReference>
<dbReference type="AlphaFoldDB" id="A0A482WTH8"/>